<gene>
    <name evidence="2" type="ORF">BWK73_34770</name>
</gene>
<evidence type="ECO:0000313" key="3">
    <source>
        <dbReference type="Proteomes" id="UP000192491"/>
    </source>
</evidence>
<dbReference type="EMBL" id="MTEJ01000311">
    <property type="protein sequence ID" value="OQX04981.1"/>
    <property type="molecule type" value="Genomic_DNA"/>
</dbReference>
<proteinExistence type="predicted"/>
<evidence type="ECO:0000313" key="2">
    <source>
        <dbReference type="EMBL" id="OQX04981.1"/>
    </source>
</evidence>
<feature type="domain" description="HTH cro/C1-type" evidence="1">
    <location>
        <begin position="24"/>
        <end position="53"/>
    </location>
</feature>
<dbReference type="PROSITE" id="PS50943">
    <property type="entry name" value="HTH_CROC1"/>
    <property type="match status" value="1"/>
</dbReference>
<reference evidence="2 3" key="1">
    <citation type="submission" date="2017-01" db="EMBL/GenBank/DDBJ databases">
        <title>Novel large sulfur bacteria in the metagenomes of groundwater-fed chemosynthetic microbial mats in the Lake Huron basin.</title>
        <authorList>
            <person name="Sharrar A.M."/>
            <person name="Flood B.E."/>
            <person name="Bailey J.V."/>
            <person name="Jones D.S."/>
            <person name="Biddanda B."/>
            <person name="Ruberg S.A."/>
            <person name="Marcus D.N."/>
            <person name="Dick G.J."/>
        </authorList>
    </citation>
    <scope>NUCLEOTIDE SEQUENCE [LARGE SCALE GENOMIC DNA]</scope>
    <source>
        <strain evidence="2">A8</strain>
    </source>
</reference>
<evidence type="ECO:0000259" key="1">
    <source>
        <dbReference type="PROSITE" id="PS50943"/>
    </source>
</evidence>
<organism evidence="2 3">
    <name type="scientific">Thiothrix lacustris</name>
    <dbReference type="NCBI Taxonomy" id="525917"/>
    <lineage>
        <taxon>Bacteria</taxon>
        <taxon>Pseudomonadati</taxon>
        <taxon>Pseudomonadota</taxon>
        <taxon>Gammaproteobacteria</taxon>
        <taxon>Thiotrichales</taxon>
        <taxon>Thiotrichaceae</taxon>
        <taxon>Thiothrix</taxon>
    </lineage>
</organism>
<sequence>MANALETPLKPHMRAGFTIQQSDISRMEREETPLDIPELLAYASVFNVDIGAILKPHFQGLYQSEIRLQRFATDKAADRYLCDMENEGRILAFSHFPSSFFYTDHDTARFQQIAQPGYAETEIYTLDSYLSFIFSPISRYSNDEKISILTRYIEYFRGSFIKHLRFFSRTAFPTMSRFPNLELLPAKSTLIMLAPVMQYEQGDVFLEIRSKEICQEVSDFYHFKVEKLDADISLLKIGLQALEMMQNDGSRDDALIFFYQEVVSRSHDDRTAILENFSPDTQTMLKRQVGIGTKK</sequence>
<dbReference type="Proteomes" id="UP000192491">
    <property type="component" value="Unassembled WGS sequence"/>
</dbReference>
<dbReference type="AlphaFoldDB" id="A0A1Y1QGF1"/>
<dbReference type="InterPro" id="IPR001387">
    <property type="entry name" value="Cro/C1-type_HTH"/>
</dbReference>
<accession>A0A1Y1QGF1</accession>
<name>A0A1Y1QGF1_9GAMM</name>
<comment type="caution">
    <text evidence="2">The sequence shown here is derived from an EMBL/GenBank/DDBJ whole genome shotgun (WGS) entry which is preliminary data.</text>
</comment>
<protein>
    <recommendedName>
        <fullName evidence="1">HTH cro/C1-type domain-containing protein</fullName>
    </recommendedName>
</protein>